<dbReference type="RefSeq" id="WP_068756365.1">
    <property type="nucleotide sequence ID" value="NZ_KQ950182.1"/>
</dbReference>
<dbReference type="NCBIfam" id="TIGR02547">
    <property type="entry name" value="casA_cse1"/>
    <property type="match status" value="1"/>
</dbReference>
<name>A0A147KJG1_THECS</name>
<dbReference type="Pfam" id="PF09481">
    <property type="entry name" value="CRISPR_Cse1"/>
    <property type="match status" value="1"/>
</dbReference>
<dbReference type="Gene3D" id="1.10.132.100">
    <property type="match status" value="1"/>
</dbReference>
<dbReference type="CDD" id="cd09729">
    <property type="entry name" value="Cse1_I-E"/>
    <property type="match status" value="1"/>
</dbReference>
<sequence length="557" mass="61645">MTTETSLPSFDLTARPWLPVQYLDGTQKELSLLEVFEQAPRLRRLVGDLPTQEFALVRLLLAILHDAIDGPEDSDEWAELWTREESEQRLPLDRIAGYLEQHRDRFDLLHPVTPFFQVADLRTAKNDILPLDRIVADVPNGALFFTMRARGVDRIGFAEAARWVVHAHAYDTSGIKSGAVGDPRVKGGKGYPQGVGWAGNLGGILVDGANLYETLLLNLVAFDTDNLRTTPEDRPAWRHAPATAAPTDAKELAGRPHGLRDLYTWQSRRIRLHYDADGVHGVLLAYGDPLPARNMHNREPMTAWRRSPAQEKKLGLAQVYLPRQHDPARSAWRGLGALVTGRVPRAEQRGEAAAIVRPRILDWVARLVNEGLLPEDFFVRARLIGAFYGNQQAVIDEVVDDQVAMAVALLHERDSGLGNTAVRAVEDAEEAVTILGDLATDLATAAGAESETPRATARDLGFGALDGPFRTWLSTLTPGVDAAERHSAWQRELHRIISDLGRRLVREAEEAAWEGRVVEIKNNKVWLTAASADLRFRAALRQKLPTSTTEQTGEAAA</sequence>
<gene>
    <name evidence="1" type="ORF">AC529_06845</name>
</gene>
<proteinExistence type="predicted"/>
<dbReference type="OrthoDB" id="3187690at2"/>
<organism evidence="1 2">
    <name type="scientific">Thermobifida cellulosilytica TB100</name>
    <dbReference type="NCBI Taxonomy" id="665004"/>
    <lineage>
        <taxon>Bacteria</taxon>
        <taxon>Bacillati</taxon>
        <taxon>Actinomycetota</taxon>
        <taxon>Actinomycetes</taxon>
        <taxon>Streptosporangiales</taxon>
        <taxon>Nocardiopsidaceae</taxon>
        <taxon>Thermobifida</taxon>
    </lineage>
</organism>
<reference evidence="2" key="1">
    <citation type="journal article" date="2017" name="Acta Aliment.">
        <title>Plant polysaccharide degrading enzyme system of Thermpbifida cellulosilytica TB100 revealed by de novo genome project data.</title>
        <authorList>
            <person name="Toth A."/>
            <person name="Baka E."/>
            <person name="Luzics S."/>
            <person name="Bata-Vidacs I."/>
            <person name="Nagy I."/>
            <person name="Balint B."/>
            <person name="Herceg R."/>
            <person name="Olasz F."/>
            <person name="Wilk T."/>
            <person name="Nagy T."/>
            <person name="Kriszt B."/>
            <person name="Nagy I."/>
            <person name="Kukolya J."/>
        </authorList>
    </citation>
    <scope>NUCLEOTIDE SEQUENCE [LARGE SCALE GENOMIC DNA]</scope>
    <source>
        <strain evidence="2">TB100</strain>
    </source>
</reference>
<dbReference type="AlphaFoldDB" id="A0A147KJG1"/>
<evidence type="ECO:0000313" key="2">
    <source>
        <dbReference type="Proteomes" id="UP000074382"/>
    </source>
</evidence>
<comment type="caution">
    <text evidence="1">The sequence shown here is derived from an EMBL/GenBank/DDBJ whole genome shotgun (WGS) entry which is preliminary data.</text>
</comment>
<evidence type="ECO:0000313" key="1">
    <source>
        <dbReference type="EMBL" id="KUP97432.1"/>
    </source>
</evidence>
<dbReference type="EMBL" id="LGEM01000026">
    <property type="protein sequence ID" value="KUP97432.1"/>
    <property type="molecule type" value="Genomic_DNA"/>
</dbReference>
<dbReference type="InterPro" id="IPR013381">
    <property type="entry name" value="CRISPR-assoc_prot_Cse1"/>
</dbReference>
<keyword evidence="2" id="KW-1185">Reference proteome</keyword>
<dbReference type="PATRIC" id="fig|665004.4.peg.2488"/>
<dbReference type="Proteomes" id="UP000074382">
    <property type="component" value="Unassembled WGS sequence"/>
</dbReference>
<dbReference type="STRING" id="665004.AC529_06845"/>
<accession>A0A147KJG1</accession>
<protein>
    <submittedName>
        <fullName evidence="1">CRISPR-associated protein Cse1</fullName>
    </submittedName>
</protein>